<name>A0A3B4DMW3_PYGNA</name>
<dbReference type="PROSITE" id="PS52027">
    <property type="entry name" value="ZF_C2HC_C3H"/>
    <property type="match status" value="2"/>
</dbReference>
<keyword evidence="4" id="KW-0862">Zinc</keyword>
<evidence type="ECO:0000256" key="6">
    <source>
        <dbReference type="PROSITE-ProRule" id="PRU01371"/>
    </source>
</evidence>
<evidence type="ECO:0000256" key="3">
    <source>
        <dbReference type="ARBA" id="ARBA00022771"/>
    </source>
</evidence>
<evidence type="ECO:0000256" key="2">
    <source>
        <dbReference type="ARBA" id="ARBA00022723"/>
    </source>
</evidence>
<dbReference type="InterPro" id="IPR049899">
    <property type="entry name" value="Znf_C2HC_C3H"/>
</dbReference>
<dbReference type="Ensembl" id="ENSPNAT00000009182.2">
    <property type="protein sequence ID" value="ENSPNAP00000024808.2"/>
    <property type="gene ID" value="ENSPNAG00000009556.2"/>
</dbReference>
<evidence type="ECO:0000256" key="4">
    <source>
        <dbReference type="ARBA" id="ARBA00022833"/>
    </source>
</evidence>
<dbReference type="AlphaFoldDB" id="A0A3B4DMW3"/>
<dbReference type="Pfam" id="PF13913">
    <property type="entry name" value="zf-C2HC_2"/>
    <property type="match status" value="2"/>
</dbReference>
<dbReference type="OrthoDB" id="10255185at2759"/>
<organism evidence="9 10">
    <name type="scientific">Pygocentrus nattereri</name>
    <name type="common">Red-bellied piranha</name>
    <dbReference type="NCBI Taxonomy" id="42514"/>
    <lineage>
        <taxon>Eukaryota</taxon>
        <taxon>Metazoa</taxon>
        <taxon>Chordata</taxon>
        <taxon>Craniata</taxon>
        <taxon>Vertebrata</taxon>
        <taxon>Euteleostomi</taxon>
        <taxon>Actinopterygii</taxon>
        <taxon>Neopterygii</taxon>
        <taxon>Teleostei</taxon>
        <taxon>Ostariophysi</taxon>
        <taxon>Characiformes</taxon>
        <taxon>Characoidei</taxon>
        <taxon>Pygocentrus</taxon>
    </lineage>
</organism>
<dbReference type="Proteomes" id="UP001501920">
    <property type="component" value="Chromosome 10"/>
</dbReference>
<feature type="domain" description="C2HC/C3H-type" evidence="8">
    <location>
        <begin position="85"/>
        <end position="114"/>
    </location>
</feature>
<feature type="domain" description="C2HC/C3H-type" evidence="8">
    <location>
        <begin position="182"/>
        <end position="211"/>
    </location>
</feature>
<keyword evidence="5" id="KW-0175">Coiled coil</keyword>
<sequence>MDTFKPKSHVKASKYDKINGDTANQQAAQERLQQLSLRTAEETTNSIRKGQSKEPAPLSAHLNQNSARLKQFELRPEMDPDANVQLVSCKICQRCFAENRLERHSRICEKQQQSKRKTFDSAQFRAKGTDLEVFMKTNSRCKTPEVKNNWRQKHEALIHNLRQARAPAPGRLQPQPVDVNPDYVSCPHCGRRFAPGPAERHIPKCQNIKSRPPPPRHQVFLFIQRMQCSLSSVSSYRQNTYTQYTHCPKNLMLHKLNVEK</sequence>
<evidence type="ECO:0000256" key="5">
    <source>
        <dbReference type="ARBA" id="ARBA00023054"/>
    </source>
</evidence>
<comment type="similarity">
    <text evidence="1">Belongs to the ZC2HC1 family.</text>
</comment>
<feature type="compositionally biased region" description="Polar residues" evidence="7">
    <location>
        <begin position="21"/>
        <end position="49"/>
    </location>
</feature>
<feature type="compositionally biased region" description="Basic residues" evidence="7">
    <location>
        <begin position="1"/>
        <end position="12"/>
    </location>
</feature>
<dbReference type="Gene3D" id="3.30.160.60">
    <property type="entry name" value="Classic Zinc Finger"/>
    <property type="match status" value="2"/>
</dbReference>
<reference evidence="9" key="3">
    <citation type="submission" date="2025-09" db="UniProtKB">
        <authorList>
            <consortium name="Ensembl"/>
        </authorList>
    </citation>
    <scope>IDENTIFICATION</scope>
</reference>
<evidence type="ECO:0000256" key="1">
    <source>
        <dbReference type="ARBA" id="ARBA00010843"/>
    </source>
</evidence>
<dbReference type="STRING" id="42514.ENSPNAP00000024808"/>
<proteinExistence type="inferred from homology"/>
<evidence type="ECO:0000313" key="10">
    <source>
        <dbReference type="Proteomes" id="UP001501920"/>
    </source>
</evidence>
<dbReference type="InterPro" id="IPR026104">
    <property type="entry name" value="ZNF_C2HC_dom_1C"/>
</dbReference>
<keyword evidence="10" id="KW-1185">Reference proteome</keyword>
<feature type="region of interest" description="Disordered" evidence="7">
    <location>
        <begin position="1"/>
        <end position="60"/>
    </location>
</feature>
<reference evidence="9" key="2">
    <citation type="submission" date="2025-08" db="UniProtKB">
        <authorList>
            <consortium name="Ensembl"/>
        </authorList>
    </citation>
    <scope>IDENTIFICATION</scope>
</reference>
<dbReference type="GO" id="GO:0008270">
    <property type="term" value="F:zinc ion binding"/>
    <property type="evidence" value="ECO:0007669"/>
    <property type="project" value="UniProtKB-KW"/>
</dbReference>
<evidence type="ECO:0000313" key="9">
    <source>
        <dbReference type="Ensembl" id="ENSPNAP00000024808.2"/>
    </source>
</evidence>
<evidence type="ECO:0000259" key="8">
    <source>
        <dbReference type="PROSITE" id="PS52027"/>
    </source>
</evidence>
<accession>A0A3B4DMW3</accession>
<evidence type="ECO:0000256" key="7">
    <source>
        <dbReference type="SAM" id="MobiDB-lite"/>
    </source>
</evidence>
<dbReference type="OMA" id="HFWEKET"/>
<protein>
    <recommendedName>
        <fullName evidence="8">C2HC/C3H-type domain-containing protein</fullName>
    </recommendedName>
</protein>
<reference evidence="9 10" key="1">
    <citation type="submission" date="2020-10" db="EMBL/GenBank/DDBJ databases">
        <title>Pygocentrus nattereri (red-bellied piranha) genome, fPygNat1, primary haplotype.</title>
        <authorList>
            <person name="Myers G."/>
            <person name="Meyer A."/>
            <person name="Karagic N."/>
            <person name="Pippel M."/>
            <person name="Winkler S."/>
            <person name="Tracey A."/>
            <person name="Wood J."/>
            <person name="Formenti G."/>
            <person name="Howe K."/>
            <person name="Fedrigo O."/>
            <person name="Jarvis E.D."/>
        </authorList>
    </citation>
    <scope>NUCLEOTIDE SEQUENCE [LARGE SCALE GENOMIC DNA]</scope>
</reference>
<dbReference type="GeneTree" id="ENSGT00940000160947"/>
<keyword evidence="2" id="KW-0479">Metal-binding</keyword>
<dbReference type="PANTHER" id="PTHR14649">
    <property type="entry name" value="ZINC FINGER C2HC DOMAIN-CONTAINING PROTEIN 1C"/>
    <property type="match status" value="1"/>
</dbReference>
<keyword evidence="3 6" id="KW-0863">Zinc-finger</keyword>
<dbReference type="PANTHER" id="PTHR14649:SF1">
    <property type="entry name" value="ZINC FINGER C2HC DOMAIN-CONTAINING PROTEIN 1C"/>
    <property type="match status" value="1"/>
</dbReference>